<dbReference type="InterPro" id="IPR000237">
    <property type="entry name" value="GRIP_dom"/>
</dbReference>
<evidence type="ECO:0000259" key="3">
    <source>
        <dbReference type="PROSITE" id="PS50913"/>
    </source>
</evidence>
<evidence type="ECO:0000256" key="1">
    <source>
        <dbReference type="SAM" id="Coils"/>
    </source>
</evidence>
<dbReference type="AlphaFoldDB" id="A0A7R9AA96"/>
<dbReference type="EMBL" id="CAJPEV010002851">
    <property type="protein sequence ID" value="CAG0898221.1"/>
    <property type="molecule type" value="Genomic_DNA"/>
</dbReference>
<evidence type="ECO:0000313" key="5">
    <source>
        <dbReference type="Proteomes" id="UP000677054"/>
    </source>
</evidence>
<reference evidence="4" key="1">
    <citation type="submission" date="2020-11" db="EMBL/GenBank/DDBJ databases">
        <authorList>
            <person name="Tran Van P."/>
        </authorList>
    </citation>
    <scope>NUCLEOTIDE SEQUENCE</scope>
</reference>
<name>A0A7R9AA96_9CRUS</name>
<dbReference type="EMBL" id="LR902368">
    <property type="protein sequence ID" value="CAD7250424.1"/>
    <property type="molecule type" value="Genomic_DNA"/>
</dbReference>
<gene>
    <name evidence="4" type="ORF">DSTB1V02_LOCUS10200</name>
</gene>
<feature type="region of interest" description="Disordered" evidence="2">
    <location>
        <begin position="143"/>
        <end position="196"/>
    </location>
</feature>
<feature type="domain" description="GRIP" evidence="3">
    <location>
        <begin position="342"/>
        <end position="390"/>
    </location>
</feature>
<feature type="compositionally biased region" description="Polar residues" evidence="2">
    <location>
        <begin position="176"/>
        <end position="191"/>
    </location>
</feature>
<evidence type="ECO:0000313" key="4">
    <source>
        <dbReference type="EMBL" id="CAD7250424.1"/>
    </source>
</evidence>
<dbReference type="OrthoDB" id="5807119at2759"/>
<dbReference type="PROSITE" id="PS50913">
    <property type="entry name" value="GRIP"/>
    <property type="match status" value="1"/>
</dbReference>
<keyword evidence="1" id="KW-0175">Coiled coil</keyword>
<feature type="coiled-coil region" evidence="1">
    <location>
        <begin position="81"/>
        <end position="115"/>
    </location>
</feature>
<feature type="coiled-coil region" evidence="1">
    <location>
        <begin position="212"/>
        <end position="274"/>
    </location>
</feature>
<feature type="compositionally biased region" description="Low complexity" evidence="2">
    <location>
        <begin position="150"/>
        <end position="162"/>
    </location>
</feature>
<dbReference type="Proteomes" id="UP000677054">
    <property type="component" value="Unassembled WGS sequence"/>
</dbReference>
<evidence type="ECO:0000256" key="2">
    <source>
        <dbReference type="SAM" id="MobiDB-lite"/>
    </source>
</evidence>
<protein>
    <recommendedName>
        <fullName evidence="3">GRIP domain-containing protein</fullName>
    </recommendedName>
</protein>
<keyword evidence="5" id="KW-1185">Reference proteome</keyword>
<sequence>MVFQVNGGVAESGMQDPTAPTIGIAEAEGRAKTHLHIIWEWNRFPRYFLSGKSKRFVLHCSLPHETDPHYLTPTQRAVREVKHLKAQMKLADGRLQLKQEELLRVTSELVELKLRFSALQELTCESCGAKIAIPPNLRLDGTKRRKKVRSIPSSYSSGSQDSLDGASVTLRADKPTSLTDSGQFEENSSAKSLRMAPDRTSVDAGILTVECREEYHELKAKYNDRIEELLSQLSLLNRSYGDLRGRYEAAECRLHGLEEERRALVREKEAGENRHGRIYMQAFQQGRETARAERKSELDDLRLQKMPELLKGLKLEESQVDSMQALKHQTACQETVVKGKEGFDPGVTLQFLKSAIFYFITDPENQEGHLKAIESILGYNETEKRKMNKAVKSWWR</sequence>
<proteinExistence type="predicted"/>
<organism evidence="4">
    <name type="scientific">Darwinula stevensoni</name>
    <dbReference type="NCBI Taxonomy" id="69355"/>
    <lineage>
        <taxon>Eukaryota</taxon>
        <taxon>Metazoa</taxon>
        <taxon>Ecdysozoa</taxon>
        <taxon>Arthropoda</taxon>
        <taxon>Crustacea</taxon>
        <taxon>Oligostraca</taxon>
        <taxon>Ostracoda</taxon>
        <taxon>Podocopa</taxon>
        <taxon>Podocopida</taxon>
        <taxon>Darwinulocopina</taxon>
        <taxon>Darwinuloidea</taxon>
        <taxon>Darwinulidae</taxon>
        <taxon>Darwinula</taxon>
    </lineage>
</organism>
<accession>A0A7R9AA96</accession>